<dbReference type="CGD" id="CAL0000178228">
    <property type="gene designation" value="VHR1"/>
</dbReference>
<feature type="region of interest" description="Disordered" evidence="1">
    <location>
        <begin position="151"/>
        <end position="170"/>
    </location>
</feature>
<dbReference type="GeneID" id="3639690"/>
<dbReference type="EMBL" id="CP017630">
    <property type="protein sequence ID" value="AOW30831.1"/>
    <property type="molecule type" value="Genomic_DNA"/>
</dbReference>
<reference evidence="3 4" key="3">
    <citation type="journal article" date="2013" name="Genome Biol.">
        <title>Assembly of a phased diploid Candida albicans genome facilitates allele-specific measurements and provides a simple model for repeat and indel structure.</title>
        <authorList>
            <person name="Muzzey D."/>
            <person name="Schwartz K."/>
            <person name="Weissman J.S."/>
            <person name="Sherlock G."/>
        </authorList>
    </citation>
    <scope>NUCLEOTIDE SEQUENCE [LARGE SCALE GENOMIC DNA]</scope>
    <source>
        <strain evidence="4">SC5314 / ATCC MYA-2876</strain>
    </source>
</reference>
<evidence type="ECO:0000256" key="1">
    <source>
        <dbReference type="SAM" id="MobiDB-lite"/>
    </source>
</evidence>
<dbReference type="Proteomes" id="UP000000559">
    <property type="component" value="Chromosome R"/>
</dbReference>
<dbReference type="OMA" id="FVMERFF"/>
<dbReference type="KEGG" id="cal:CAALFM_CR00630WA"/>
<dbReference type="OrthoDB" id="4089008at2759"/>
<protein>
    <submittedName>
        <fullName evidence="3">Uncharacterized protein</fullName>
    </submittedName>
</protein>
<sequence>MEHNKKLGVTHAIREKLNFHDERLWKRFSARRLELIDTLDLSSRKASEQESEIRRVSEMLRLEFDYPASYTSDFNKLVRAAIQSVRRNRKRSSKKHTSPEEPSLKRNKLDDSDSNGNVNGSNSNSFLSEIVRNEDDVYDVNYNREKRFTSDDQAKDTIDNMTKPRLPPLTNLSMNETINIPSAAAAKKNILNKIEKSRSCNESVNSKSENLQFLGKSVMSTCIGYIFEKSFSHVNPQSMLYLRNKLSSELSLSKFFRQLDPVNTNGINDETAVISLYILLGAMVKDFGFEEVIFPICEILYASVLQEYPLMAKNSIPFRNEDQHLGSNNIAYPSENDVYSLNKLAEVASHLQNTGSDTSMSTMEPSRSVTPTSSLTGSYKKRVYLKFFNQKLEFLYPVRIAATPRYNELLENAKSAFKLPDTTIVFKHHGKIVQSDLELERVFKSDEDEIELEISTHNPMPIYEMHKRLSQQDYQQPTESQRIILPPPIASNTAMSNGSSLNSRLGSFNFLSNSDDVPGPKPLHPQQSILPKFQPLL</sequence>
<organism evidence="3 4">
    <name type="scientific">Candida albicans (strain SC5314 / ATCC MYA-2876)</name>
    <name type="common">Yeast</name>
    <dbReference type="NCBI Taxonomy" id="237561"/>
    <lineage>
        <taxon>Eukaryota</taxon>
        <taxon>Fungi</taxon>
        <taxon>Dikarya</taxon>
        <taxon>Ascomycota</taxon>
        <taxon>Saccharomycotina</taxon>
        <taxon>Pichiomycetes</taxon>
        <taxon>Debaryomycetaceae</taxon>
        <taxon>Candida/Lodderomyces clade</taxon>
        <taxon>Candida</taxon>
    </lineage>
</organism>
<accession>A0A1D8PRT2</accession>
<feature type="region of interest" description="Disordered" evidence="1">
    <location>
        <begin position="512"/>
        <end position="537"/>
    </location>
</feature>
<dbReference type="VEuPathDB" id="FungiDB:CR_00630W_A"/>
<feature type="region of interest" description="Disordered" evidence="1">
    <location>
        <begin position="354"/>
        <end position="373"/>
    </location>
</feature>
<reference evidence="3 4" key="2">
    <citation type="journal article" date="2007" name="Genome Biol.">
        <title>Assembly of the Candida albicans genome into sixteen supercontigs aligned on the eight chromosomes.</title>
        <authorList>
            <person name="van het Hoog M."/>
            <person name="Rast T.J."/>
            <person name="Martchenko M."/>
            <person name="Grindle S."/>
            <person name="Dignard D."/>
            <person name="Hogues H."/>
            <person name="Cuomo C."/>
            <person name="Berriman M."/>
            <person name="Scherer S."/>
            <person name="Magee B.B."/>
            <person name="Whiteway M."/>
            <person name="Chibana H."/>
            <person name="Nantel A."/>
            <person name="Magee P.T."/>
        </authorList>
    </citation>
    <scope>GENOME REANNOTATION</scope>
    <source>
        <strain evidence="4">SC5314 / ATCC MYA-2876</strain>
    </source>
</reference>
<dbReference type="eggNOG" id="ENOG502QVE1">
    <property type="taxonomic scope" value="Eukaryota"/>
</dbReference>
<dbReference type="RefSeq" id="XP_718626.2">
    <property type="nucleotide sequence ID" value="XM_713533.2"/>
</dbReference>
<dbReference type="GO" id="GO:0006396">
    <property type="term" value="P:RNA processing"/>
    <property type="evidence" value="ECO:0007669"/>
    <property type="project" value="InterPro"/>
</dbReference>
<proteinExistence type="predicted"/>
<reference evidence="3 4" key="1">
    <citation type="journal article" date="2004" name="Proc. Natl. Acad. Sci. U.S.A.">
        <title>The diploid genome sequence of Candida albicans.</title>
        <authorList>
            <person name="Jones T."/>
            <person name="Federspiel N.A."/>
            <person name="Chibana H."/>
            <person name="Dungan J."/>
            <person name="Kalman S."/>
            <person name="Magee B.B."/>
            <person name="Newport G."/>
            <person name="Thorstenson Y.R."/>
            <person name="Agabian N."/>
            <person name="Magee P.T."/>
            <person name="Davis R.W."/>
            <person name="Scherer S."/>
        </authorList>
    </citation>
    <scope>NUCLEOTIDE SEQUENCE [LARGE SCALE GENOMIC DNA]</scope>
    <source>
        <strain evidence="4">SC5314 / ATCC MYA-2876</strain>
    </source>
</reference>
<evidence type="ECO:0000313" key="3">
    <source>
        <dbReference type="EMBL" id="AOW30831.1"/>
    </source>
</evidence>
<feature type="compositionally biased region" description="Basic residues" evidence="1">
    <location>
        <begin position="86"/>
        <end position="96"/>
    </location>
</feature>
<dbReference type="GO" id="GO:0006768">
    <property type="term" value="P:biotin metabolic process"/>
    <property type="evidence" value="ECO:0000315"/>
    <property type="project" value="CGD"/>
</dbReference>
<dbReference type="InterPro" id="IPR036389">
    <property type="entry name" value="RNase_III_sf"/>
</dbReference>
<evidence type="ECO:0000313" key="4">
    <source>
        <dbReference type="Proteomes" id="UP000000559"/>
    </source>
</evidence>
<dbReference type="Pfam" id="PF04001">
    <property type="entry name" value="Vhr1"/>
    <property type="match status" value="1"/>
</dbReference>
<gene>
    <name evidence="2" type="primary">VHR1</name>
    <name evidence="3" type="ordered locus">CAALFM_CR00630WA</name>
    <name evidence="2" type="ordered locus">orf19.7468</name>
</gene>
<dbReference type="PHI-base" id="PHI:11474"/>
<dbReference type="InterPro" id="IPR007147">
    <property type="entry name" value="TF_Vhr"/>
</dbReference>
<dbReference type="FunCoup" id="A0A1D8PRT2">
    <property type="interactions" value="237"/>
</dbReference>
<dbReference type="SMR" id="A0A1D8PRT2"/>
<name>A0A1D8PRT2_CANAL</name>
<dbReference type="SUPFAM" id="SSF69065">
    <property type="entry name" value="RNase III domain-like"/>
    <property type="match status" value="1"/>
</dbReference>
<dbReference type="InParanoid" id="A0A1D8PRT2"/>
<dbReference type="GO" id="GO:0004525">
    <property type="term" value="F:ribonuclease III activity"/>
    <property type="evidence" value="ECO:0007669"/>
    <property type="project" value="InterPro"/>
</dbReference>
<keyword evidence="4" id="KW-1185">Reference proteome</keyword>
<feature type="region of interest" description="Disordered" evidence="1">
    <location>
        <begin position="85"/>
        <end position="126"/>
    </location>
</feature>
<dbReference type="AlphaFoldDB" id="A0A1D8PRT2"/>
<feature type="compositionally biased region" description="Low complexity" evidence="1">
    <location>
        <begin position="114"/>
        <end position="125"/>
    </location>
</feature>
<feature type="compositionally biased region" description="Basic and acidic residues" evidence="1">
    <location>
        <begin position="97"/>
        <end position="111"/>
    </location>
</feature>
<evidence type="ECO:0000313" key="2">
    <source>
        <dbReference type="CGD" id="CAL0000178228"/>
    </source>
</evidence>
<dbReference type="STRING" id="237561.A0A1D8PRT2"/>